<keyword evidence="1" id="KW-0813">Transport</keyword>
<dbReference type="EMBL" id="VOSL01000053">
    <property type="protein sequence ID" value="TXD34884.1"/>
    <property type="molecule type" value="Genomic_DNA"/>
</dbReference>
<keyword evidence="1" id="KW-0812">Transmembrane</keyword>
<comment type="caution">
    <text evidence="4">The sequence shown here is derived from an EMBL/GenBank/DDBJ whole genome shotgun (WGS) entry which is preliminary data.</text>
</comment>
<comment type="subcellular location">
    <subcellularLocation>
        <location evidence="1">Cell outer membrane</location>
        <topology evidence="1">Multi-pass membrane protein</topology>
    </subcellularLocation>
</comment>
<keyword evidence="1" id="KW-0998">Cell outer membrane</keyword>
<feature type="domain" description="TonB-dependent receptor plug" evidence="3">
    <location>
        <begin position="132"/>
        <end position="204"/>
    </location>
</feature>
<evidence type="ECO:0000313" key="5">
    <source>
        <dbReference type="Proteomes" id="UP000321046"/>
    </source>
</evidence>
<organism evidence="4 5">
    <name type="scientific">Lujinxingia vulgaris</name>
    <dbReference type="NCBI Taxonomy" id="2600176"/>
    <lineage>
        <taxon>Bacteria</taxon>
        <taxon>Deltaproteobacteria</taxon>
        <taxon>Bradymonadales</taxon>
        <taxon>Lujinxingiaceae</taxon>
        <taxon>Lujinxingia</taxon>
    </lineage>
</organism>
<evidence type="ECO:0000256" key="2">
    <source>
        <dbReference type="SAM" id="MobiDB-lite"/>
    </source>
</evidence>
<dbReference type="GO" id="GO:0009279">
    <property type="term" value="C:cell outer membrane"/>
    <property type="evidence" value="ECO:0007669"/>
    <property type="project" value="UniProtKB-SubCell"/>
</dbReference>
<sequence>MTLRDKERRMMLDFRTAPGGLVRVVRALAWCAGVGVCVCAAGEAEAGEPERANEEVASAGGLEGVETIGVLASSARASSERERRGEEGAGDEVDEKTLRGRTVVGDRSAREDARHPSGFVTRVRLGDGGAAEETLGAALEQVEGVQLSRASSPGQPAYVSVRGGSPRQLVVYLDGLRLSSPAGLGFDVGQLGVGGLASADVFRG</sequence>
<dbReference type="SUPFAM" id="SSF56935">
    <property type="entry name" value="Porins"/>
    <property type="match status" value="1"/>
</dbReference>
<protein>
    <submittedName>
        <fullName evidence="4">Plug domain-containing protein</fullName>
    </submittedName>
</protein>
<dbReference type="PROSITE" id="PS52016">
    <property type="entry name" value="TONB_DEPENDENT_REC_3"/>
    <property type="match status" value="1"/>
</dbReference>
<keyword evidence="1" id="KW-1134">Transmembrane beta strand</keyword>
<evidence type="ECO:0000256" key="1">
    <source>
        <dbReference type="PROSITE-ProRule" id="PRU01360"/>
    </source>
</evidence>
<accession>A0A5C6WZI5</accession>
<dbReference type="InterPro" id="IPR012910">
    <property type="entry name" value="Plug_dom"/>
</dbReference>
<name>A0A5C6WZI5_9DELT</name>
<reference evidence="4 5" key="1">
    <citation type="submission" date="2019-08" db="EMBL/GenBank/DDBJ databases">
        <title>Bradymonadales sp. TMQ2.</title>
        <authorList>
            <person name="Liang Q."/>
        </authorList>
    </citation>
    <scope>NUCLEOTIDE SEQUENCE [LARGE SCALE GENOMIC DNA]</scope>
    <source>
        <strain evidence="4 5">TMQ2</strain>
    </source>
</reference>
<gene>
    <name evidence="4" type="ORF">FRC96_12550</name>
</gene>
<dbReference type="Proteomes" id="UP000321046">
    <property type="component" value="Unassembled WGS sequence"/>
</dbReference>
<feature type="compositionally biased region" description="Basic and acidic residues" evidence="2">
    <location>
        <begin position="78"/>
        <end position="87"/>
    </location>
</feature>
<keyword evidence="1" id="KW-0472">Membrane</keyword>
<proteinExistence type="inferred from homology"/>
<evidence type="ECO:0000313" key="4">
    <source>
        <dbReference type="EMBL" id="TXD34884.1"/>
    </source>
</evidence>
<evidence type="ECO:0000259" key="3">
    <source>
        <dbReference type="Pfam" id="PF07715"/>
    </source>
</evidence>
<dbReference type="Pfam" id="PF07715">
    <property type="entry name" value="Plug"/>
    <property type="match status" value="1"/>
</dbReference>
<dbReference type="AlphaFoldDB" id="A0A5C6WZI5"/>
<comment type="similarity">
    <text evidence="1">Belongs to the TonB-dependent receptor family.</text>
</comment>
<dbReference type="InterPro" id="IPR039426">
    <property type="entry name" value="TonB-dep_rcpt-like"/>
</dbReference>
<feature type="non-terminal residue" evidence="4">
    <location>
        <position position="204"/>
    </location>
</feature>
<dbReference type="InterPro" id="IPR037066">
    <property type="entry name" value="Plug_dom_sf"/>
</dbReference>
<feature type="region of interest" description="Disordered" evidence="2">
    <location>
        <begin position="73"/>
        <end position="115"/>
    </location>
</feature>
<dbReference type="Gene3D" id="2.170.130.10">
    <property type="entry name" value="TonB-dependent receptor, plug domain"/>
    <property type="match status" value="1"/>
</dbReference>